<evidence type="ECO:0000313" key="2">
    <source>
        <dbReference type="EMBL" id="KAJ1204744.1"/>
    </source>
</evidence>
<gene>
    <name evidence="2" type="ORF">NDU88_000182</name>
</gene>
<reference evidence="2" key="1">
    <citation type="journal article" date="2022" name="bioRxiv">
        <title>Sequencing and chromosome-scale assembly of the giantPleurodeles waltlgenome.</title>
        <authorList>
            <person name="Brown T."/>
            <person name="Elewa A."/>
            <person name="Iarovenko S."/>
            <person name="Subramanian E."/>
            <person name="Araus A.J."/>
            <person name="Petzold A."/>
            <person name="Susuki M."/>
            <person name="Suzuki K.-i.T."/>
            <person name="Hayashi T."/>
            <person name="Toyoda A."/>
            <person name="Oliveira C."/>
            <person name="Osipova E."/>
            <person name="Leigh N.D."/>
            <person name="Simon A."/>
            <person name="Yun M.H."/>
        </authorList>
    </citation>
    <scope>NUCLEOTIDE SEQUENCE</scope>
    <source>
        <strain evidence="2">20211129_DDA</strain>
        <tissue evidence="2">Liver</tissue>
    </source>
</reference>
<dbReference type="AlphaFoldDB" id="A0AAV7VXN1"/>
<protein>
    <recommendedName>
        <fullName evidence="4">Secreted protein</fullName>
    </recommendedName>
</protein>
<accession>A0AAV7VXN1</accession>
<evidence type="ECO:0000313" key="3">
    <source>
        <dbReference type="Proteomes" id="UP001066276"/>
    </source>
</evidence>
<organism evidence="2 3">
    <name type="scientific">Pleurodeles waltl</name>
    <name type="common">Iberian ribbed newt</name>
    <dbReference type="NCBI Taxonomy" id="8319"/>
    <lineage>
        <taxon>Eukaryota</taxon>
        <taxon>Metazoa</taxon>
        <taxon>Chordata</taxon>
        <taxon>Craniata</taxon>
        <taxon>Vertebrata</taxon>
        <taxon>Euteleostomi</taxon>
        <taxon>Amphibia</taxon>
        <taxon>Batrachia</taxon>
        <taxon>Caudata</taxon>
        <taxon>Salamandroidea</taxon>
        <taxon>Salamandridae</taxon>
        <taxon>Pleurodelinae</taxon>
        <taxon>Pleurodeles</taxon>
    </lineage>
</organism>
<dbReference type="Proteomes" id="UP001066276">
    <property type="component" value="Chromosome 1_2"/>
</dbReference>
<dbReference type="EMBL" id="JANPWB010000002">
    <property type="protein sequence ID" value="KAJ1204744.1"/>
    <property type="molecule type" value="Genomic_DNA"/>
</dbReference>
<feature type="compositionally biased region" description="Low complexity" evidence="1">
    <location>
        <begin position="26"/>
        <end position="49"/>
    </location>
</feature>
<sequence>MQLACPALPLCAWVFLTGSRRPHCVSAGSSYSSSPQRGTSSPGGSPQTSVHGRASPHHNRAALQVCSHRLTQARRPWIPTGPARFRLTPPWGAGTELRFCLGPHSRPVLYLAGATGRRSPVWHRISRVGRGALLARVQHDRLLSHAPHCSVFLMVPKYIV</sequence>
<proteinExistence type="predicted"/>
<evidence type="ECO:0000256" key="1">
    <source>
        <dbReference type="SAM" id="MobiDB-lite"/>
    </source>
</evidence>
<name>A0AAV7VXN1_PLEWA</name>
<comment type="caution">
    <text evidence="2">The sequence shown here is derived from an EMBL/GenBank/DDBJ whole genome shotgun (WGS) entry which is preliminary data.</text>
</comment>
<evidence type="ECO:0008006" key="4">
    <source>
        <dbReference type="Google" id="ProtNLM"/>
    </source>
</evidence>
<keyword evidence="3" id="KW-1185">Reference proteome</keyword>
<feature type="region of interest" description="Disordered" evidence="1">
    <location>
        <begin position="26"/>
        <end position="58"/>
    </location>
</feature>